<dbReference type="AlphaFoldDB" id="A0A4Y2Q7L2"/>
<accession>A0A4Y2Q7L2</accession>
<name>A0A4Y2Q7L2_ARAVE</name>
<protein>
    <submittedName>
        <fullName evidence="2">Uncharacterized protein</fullName>
    </submittedName>
</protein>
<evidence type="ECO:0000313" key="2">
    <source>
        <dbReference type="EMBL" id="GBN58587.1"/>
    </source>
</evidence>
<feature type="compositionally biased region" description="Polar residues" evidence="1">
    <location>
        <begin position="186"/>
        <end position="197"/>
    </location>
</feature>
<sequence length="208" mass="23997">MNFKMDNILLVKQYFSFGFWTVPANEGHVFQTSDAAMLIYDLQESSMACKPRPSTVRRSLVEQDQCYYKRYVLKPNSVYVVPPGTNYLVLTVQNTLFAIDIMAWEDILGLQDFRSHNDYTLEVYNLPSPTPSHEFEEGPKVVTPQDRLARKNKNETAPNPLPQQQEEQFTSVAPDQIIFFEEPMDNQASHMDASIQNRAEILERDVPQ</sequence>
<keyword evidence="3" id="KW-1185">Reference proteome</keyword>
<gene>
    <name evidence="2" type="ORF">AVEN_141136_1</name>
</gene>
<proteinExistence type="predicted"/>
<dbReference type="EMBL" id="BGPR01297304">
    <property type="protein sequence ID" value="GBN58587.1"/>
    <property type="molecule type" value="Genomic_DNA"/>
</dbReference>
<dbReference type="Proteomes" id="UP000499080">
    <property type="component" value="Unassembled WGS sequence"/>
</dbReference>
<evidence type="ECO:0000256" key="1">
    <source>
        <dbReference type="SAM" id="MobiDB-lite"/>
    </source>
</evidence>
<dbReference type="OrthoDB" id="6437285at2759"/>
<organism evidence="2 3">
    <name type="scientific">Araneus ventricosus</name>
    <name type="common">Orbweaver spider</name>
    <name type="synonym">Epeira ventricosa</name>
    <dbReference type="NCBI Taxonomy" id="182803"/>
    <lineage>
        <taxon>Eukaryota</taxon>
        <taxon>Metazoa</taxon>
        <taxon>Ecdysozoa</taxon>
        <taxon>Arthropoda</taxon>
        <taxon>Chelicerata</taxon>
        <taxon>Arachnida</taxon>
        <taxon>Araneae</taxon>
        <taxon>Araneomorphae</taxon>
        <taxon>Entelegynae</taxon>
        <taxon>Araneoidea</taxon>
        <taxon>Araneidae</taxon>
        <taxon>Araneus</taxon>
    </lineage>
</organism>
<reference evidence="2 3" key="1">
    <citation type="journal article" date="2019" name="Sci. Rep.">
        <title>Orb-weaving spider Araneus ventricosus genome elucidates the spidroin gene catalogue.</title>
        <authorList>
            <person name="Kono N."/>
            <person name="Nakamura H."/>
            <person name="Ohtoshi R."/>
            <person name="Moran D.A.P."/>
            <person name="Shinohara A."/>
            <person name="Yoshida Y."/>
            <person name="Fujiwara M."/>
            <person name="Mori M."/>
            <person name="Tomita M."/>
            <person name="Arakawa K."/>
        </authorList>
    </citation>
    <scope>NUCLEOTIDE SEQUENCE [LARGE SCALE GENOMIC DNA]</scope>
</reference>
<evidence type="ECO:0000313" key="3">
    <source>
        <dbReference type="Proteomes" id="UP000499080"/>
    </source>
</evidence>
<comment type="caution">
    <text evidence="2">The sequence shown here is derived from an EMBL/GenBank/DDBJ whole genome shotgun (WGS) entry which is preliminary data.</text>
</comment>
<feature type="region of interest" description="Disordered" evidence="1">
    <location>
        <begin position="186"/>
        <end position="208"/>
    </location>
</feature>